<dbReference type="InterPro" id="IPR016181">
    <property type="entry name" value="Acyl_CoA_acyltransferase"/>
</dbReference>
<keyword evidence="1" id="KW-0808">Transferase</keyword>
<sequence>MLIRNAKPSDIPELLEMMRGLAKFEGYLDKFKVTEEELNNRLFKRADFQCLVAEDSGVAIGYLVFYALPFTYDLTPWLWIKELYVVGNKEYRRKGVGRALMGFLIKEAYERGSAKIKWEVLSTNVDAQAFYQQLGGAPEQKWQIWSLSI</sequence>
<dbReference type="Gene3D" id="3.40.630.30">
    <property type="match status" value="1"/>
</dbReference>
<dbReference type="CDD" id="cd04301">
    <property type="entry name" value="NAT_SF"/>
    <property type="match status" value="1"/>
</dbReference>
<evidence type="ECO:0000256" key="1">
    <source>
        <dbReference type="ARBA" id="ARBA00022679"/>
    </source>
</evidence>
<accession>A0ABY4VED9</accession>
<evidence type="ECO:0000259" key="3">
    <source>
        <dbReference type="PROSITE" id="PS51186"/>
    </source>
</evidence>
<feature type="domain" description="N-acetyltransferase" evidence="3">
    <location>
        <begin position="1"/>
        <end position="149"/>
    </location>
</feature>
<dbReference type="RefSeq" id="WP_252083927.1">
    <property type="nucleotide sequence ID" value="NZ_CP092418.1"/>
</dbReference>
<name>A0ABY4VED9_9GAMM</name>
<dbReference type="Pfam" id="PF00583">
    <property type="entry name" value="Acetyltransf_1"/>
    <property type="match status" value="1"/>
</dbReference>
<evidence type="ECO:0000256" key="2">
    <source>
        <dbReference type="ARBA" id="ARBA00023315"/>
    </source>
</evidence>
<dbReference type="PANTHER" id="PTHR10545">
    <property type="entry name" value="DIAMINE N-ACETYLTRANSFERASE"/>
    <property type="match status" value="1"/>
</dbReference>
<gene>
    <name evidence="4" type="ORF">MJO52_21075</name>
</gene>
<evidence type="ECO:0000313" key="5">
    <source>
        <dbReference type="Proteomes" id="UP001055658"/>
    </source>
</evidence>
<protein>
    <submittedName>
        <fullName evidence="4">GNAT family N-acetyltransferase</fullName>
    </submittedName>
</protein>
<dbReference type="EMBL" id="CP092418">
    <property type="protein sequence ID" value="USD21518.1"/>
    <property type="molecule type" value="Genomic_DNA"/>
</dbReference>
<organism evidence="4 5">
    <name type="scientific">Microbulbifer variabilis</name>
    <dbReference type="NCBI Taxonomy" id="266805"/>
    <lineage>
        <taxon>Bacteria</taxon>
        <taxon>Pseudomonadati</taxon>
        <taxon>Pseudomonadota</taxon>
        <taxon>Gammaproteobacteria</taxon>
        <taxon>Cellvibrionales</taxon>
        <taxon>Microbulbiferaceae</taxon>
        <taxon>Microbulbifer</taxon>
    </lineage>
</organism>
<reference evidence="4" key="1">
    <citation type="submission" date="2022-02" db="EMBL/GenBank/DDBJ databases">
        <title>Coral-associated bacteria.</title>
        <authorList>
            <person name="Tang K."/>
            <person name="Wang X."/>
        </authorList>
    </citation>
    <scope>NUCLEOTIDE SEQUENCE</scope>
    <source>
        <strain evidence="4">SCSIO 43006</strain>
    </source>
</reference>
<dbReference type="InterPro" id="IPR051016">
    <property type="entry name" value="Diverse_Substrate_AcTransf"/>
</dbReference>
<dbReference type="PANTHER" id="PTHR10545:SF29">
    <property type="entry name" value="GH14572P-RELATED"/>
    <property type="match status" value="1"/>
</dbReference>
<dbReference type="Proteomes" id="UP001055658">
    <property type="component" value="Chromosome"/>
</dbReference>
<proteinExistence type="predicted"/>
<dbReference type="InterPro" id="IPR000182">
    <property type="entry name" value="GNAT_dom"/>
</dbReference>
<dbReference type="PROSITE" id="PS51186">
    <property type="entry name" value="GNAT"/>
    <property type="match status" value="1"/>
</dbReference>
<keyword evidence="5" id="KW-1185">Reference proteome</keyword>
<dbReference type="SUPFAM" id="SSF55729">
    <property type="entry name" value="Acyl-CoA N-acyltransferases (Nat)"/>
    <property type="match status" value="1"/>
</dbReference>
<evidence type="ECO:0000313" key="4">
    <source>
        <dbReference type="EMBL" id="USD21518.1"/>
    </source>
</evidence>
<keyword evidence="2" id="KW-0012">Acyltransferase</keyword>